<proteinExistence type="predicted"/>
<evidence type="ECO:0000313" key="3">
    <source>
        <dbReference type="Proteomes" id="UP000301870"/>
    </source>
</evidence>
<accession>A0A9J7ERL3</accession>
<gene>
    <name evidence="4" type="primary">LOC111361846</name>
</gene>
<dbReference type="AlphaFoldDB" id="A0A9J7ERL3"/>
<reference evidence="4" key="1">
    <citation type="submission" date="2025-08" db="UniProtKB">
        <authorList>
            <consortium name="RefSeq"/>
        </authorList>
    </citation>
    <scope>IDENTIFICATION</scope>
    <source>
        <strain evidence="4">Ishihara</strain>
        <tissue evidence="4">Whole body</tissue>
    </source>
</reference>
<feature type="signal peptide" evidence="2">
    <location>
        <begin position="1"/>
        <end position="23"/>
    </location>
</feature>
<protein>
    <submittedName>
        <fullName evidence="4">Uncharacterized protein LOC111361846</fullName>
    </submittedName>
</protein>
<feature type="region of interest" description="Disordered" evidence="1">
    <location>
        <begin position="154"/>
        <end position="193"/>
    </location>
</feature>
<organism evidence="3 4">
    <name type="scientific">Spodoptera litura</name>
    <name type="common">Asian cotton leafworm</name>
    <dbReference type="NCBI Taxonomy" id="69820"/>
    <lineage>
        <taxon>Eukaryota</taxon>
        <taxon>Metazoa</taxon>
        <taxon>Ecdysozoa</taxon>
        <taxon>Arthropoda</taxon>
        <taxon>Hexapoda</taxon>
        <taxon>Insecta</taxon>
        <taxon>Pterygota</taxon>
        <taxon>Neoptera</taxon>
        <taxon>Endopterygota</taxon>
        <taxon>Lepidoptera</taxon>
        <taxon>Glossata</taxon>
        <taxon>Ditrysia</taxon>
        <taxon>Noctuoidea</taxon>
        <taxon>Noctuidae</taxon>
        <taxon>Amphipyrinae</taxon>
        <taxon>Spodoptera</taxon>
    </lineage>
</organism>
<sequence>MFRLCGNPLILIMIFAAATSVDAAPFCGNCIQQQANLRNRPRNKLLSMNWDGVAFRRQDNPIPLRQDPNYETGDPDDPSNHDNLKNTFGKRPKNPKTRKQCCPYDFDRSICKVLDDRVLCGYNKNIGMPQSKLEVFKVTENCRIRGGRLECGYDQSPYNGIRRPPARDNDHPPSDYGRNQNPGDSNIGTTPQYPAAVPRCVEIDDRIICKQF</sequence>
<evidence type="ECO:0000313" key="4">
    <source>
        <dbReference type="RefSeq" id="XP_022834044.1"/>
    </source>
</evidence>
<keyword evidence="3" id="KW-1185">Reference proteome</keyword>
<dbReference type="RefSeq" id="XP_022834044.1">
    <property type="nucleotide sequence ID" value="XM_022978276.1"/>
</dbReference>
<feature type="compositionally biased region" description="Polar residues" evidence="1">
    <location>
        <begin position="177"/>
        <end position="192"/>
    </location>
</feature>
<feature type="region of interest" description="Disordered" evidence="1">
    <location>
        <begin position="58"/>
        <end position="98"/>
    </location>
</feature>
<feature type="chain" id="PRO_5039947155" evidence="2">
    <location>
        <begin position="24"/>
        <end position="212"/>
    </location>
</feature>
<evidence type="ECO:0000256" key="2">
    <source>
        <dbReference type="SAM" id="SignalP"/>
    </source>
</evidence>
<dbReference type="GeneID" id="111361846"/>
<evidence type="ECO:0000256" key="1">
    <source>
        <dbReference type="SAM" id="MobiDB-lite"/>
    </source>
</evidence>
<keyword evidence="2" id="KW-0732">Signal</keyword>
<dbReference type="OrthoDB" id="7465467at2759"/>
<dbReference type="KEGG" id="sliu:111361846"/>
<feature type="compositionally biased region" description="Basic residues" evidence="1">
    <location>
        <begin position="88"/>
        <end position="98"/>
    </location>
</feature>
<dbReference type="Proteomes" id="UP000301870">
    <property type="component" value="Unplaced"/>
</dbReference>
<name>A0A9J7ERL3_SPOLT</name>